<evidence type="ECO:0000313" key="2">
    <source>
        <dbReference type="Proteomes" id="UP000236745"/>
    </source>
</evidence>
<name>A0A1H6BZI8_9GAMM</name>
<keyword evidence="2" id="KW-1185">Reference proteome</keyword>
<dbReference type="Proteomes" id="UP000236745">
    <property type="component" value="Unassembled WGS sequence"/>
</dbReference>
<proteinExistence type="predicted"/>
<protein>
    <submittedName>
        <fullName evidence="1">Uncharacterized protein</fullName>
    </submittedName>
</protein>
<reference evidence="1 2" key="1">
    <citation type="submission" date="2016-10" db="EMBL/GenBank/DDBJ databases">
        <authorList>
            <person name="de Groot N.N."/>
        </authorList>
    </citation>
    <scope>NUCLEOTIDE SEQUENCE [LARGE SCALE GENOMIC DNA]</scope>
    <source>
        <strain evidence="1 2">DSM 22012</strain>
    </source>
</reference>
<organism evidence="1 2">
    <name type="scientific">Marinobacterium lutimaris</name>
    <dbReference type="NCBI Taxonomy" id="568106"/>
    <lineage>
        <taxon>Bacteria</taxon>
        <taxon>Pseudomonadati</taxon>
        <taxon>Pseudomonadota</taxon>
        <taxon>Gammaproteobacteria</taxon>
        <taxon>Oceanospirillales</taxon>
        <taxon>Oceanospirillaceae</taxon>
        <taxon>Marinobacterium</taxon>
    </lineage>
</organism>
<sequence length="31" mass="3295">MIKAPNTAYAEAPLKHKVGPGTPEKLIFSQG</sequence>
<dbReference type="EMBL" id="FNVQ01000003">
    <property type="protein sequence ID" value="SEG66082.1"/>
    <property type="molecule type" value="Genomic_DNA"/>
</dbReference>
<dbReference type="AlphaFoldDB" id="A0A1H6BZI8"/>
<gene>
    <name evidence="1" type="ORF">SAMN05444390_10338</name>
</gene>
<accession>A0A1H6BZI8</accession>
<evidence type="ECO:0000313" key="1">
    <source>
        <dbReference type="EMBL" id="SEG66082.1"/>
    </source>
</evidence>